<evidence type="ECO:0000313" key="3">
    <source>
        <dbReference type="Proteomes" id="UP000029922"/>
    </source>
</evidence>
<reference evidence="2 3" key="1">
    <citation type="journal article" date="2014" name="Genome Announc.">
        <title>Draft genome sequences of eight enterohepatic helicobacter species isolated from both laboratory and wild rodents.</title>
        <authorList>
            <person name="Sheh A."/>
            <person name="Shen Z."/>
            <person name="Fox J.G."/>
        </authorList>
    </citation>
    <scope>NUCLEOTIDE SEQUENCE [LARGE SCALE GENOMIC DNA]</scope>
    <source>
        <strain evidence="2 3">ST1</strain>
    </source>
</reference>
<reference evidence="1 4" key="2">
    <citation type="submission" date="2018-06" db="EMBL/GenBank/DDBJ databases">
        <authorList>
            <consortium name="Pathogen Informatics"/>
            <person name="Doyle S."/>
        </authorList>
    </citation>
    <scope>NUCLEOTIDE SEQUENCE [LARGE SCALE GENOMIC DNA]</scope>
    <source>
        <strain evidence="1 4">NCTC12714</strain>
    </source>
</reference>
<dbReference type="STRING" id="216.LS73_05045"/>
<evidence type="ECO:0000313" key="2">
    <source>
        <dbReference type="EMBL" id="TLD98507.1"/>
    </source>
</evidence>
<evidence type="ECO:0000313" key="4">
    <source>
        <dbReference type="Proteomes" id="UP000255139"/>
    </source>
</evidence>
<dbReference type="SUPFAM" id="SSF52540">
    <property type="entry name" value="P-loop containing nucleoside triphosphate hydrolases"/>
    <property type="match status" value="1"/>
</dbReference>
<dbReference type="InterPro" id="IPR027417">
    <property type="entry name" value="P-loop_NTPase"/>
</dbReference>
<gene>
    <name evidence="2" type="ORF">LS73_008760</name>
    <name evidence="1" type="ORF">NCTC12714_01617</name>
</gene>
<dbReference type="Pfam" id="PF13207">
    <property type="entry name" value="AAA_17"/>
    <property type="match status" value="1"/>
</dbReference>
<proteinExistence type="predicted"/>
<organism evidence="1 4">
    <name type="scientific">Helicobacter muridarum</name>
    <dbReference type="NCBI Taxonomy" id="216"/>
    <lineage>
        <taxon>Bacteria</taxon>
        <taxon>Pseudomonadati</taxon>
        <taxon>Campylobacterota</taxon>
        <taxon>Epsilonproteobacteria</taxon>
        <taxon>Campylobacterales</taxon>
        <taxon>Helicobacteraceae</taxon>
        <taxon>Helicobacter</taxon>
    </lineage>
</organism>
<dbReference type="Gene3D" id="3.40.50.1000">
    <property type="entry name" value="HAD superfamily/HAD-like"/>
    <property type="match status" value="1"/>
</dbReference>
<dbReference type="InterPro" id="IPR036412">
    <property type="entry name" value="HAD-like_sf"/>
</dbReference>
<dbReference type="EMBL" id="JRPD02000028">
    <property type="protein sequence ID" value="TLD98507.1"/>
    <property type="molecule type" value="Genomic_DNA"/>
</dbReference>
<dbReference type="Proteomes" id="UP000029922">
    <property type="component" value="Unassembled WGS sequence"/>
</dbReference>
<accession>A0A099TZE8</accession>
<protein>
    <submittedName>
        <fullName evidence="1">Uncharacterized protein</fullName>
    </submittedName>
</protein>
<dbReference type="Gene3D" id="3.40.50.300">
    <property type="entry name" value="P-loop containing nucleotide triphosphate hydrolases"/>
    <property type="match status" value="1"/>
</dbReference>
<name>A0A099TZE8_9HELI</name>
<dbReference type="AlphaFoldDB" id="A0A099TZE8"/>
<dbReference type="OrthoDB" id="5329189at2"/>
<dbReference type="Proteomes" id="UP000255139">
    <property type="component" value="Unassembled WGS sequence"/>
</dbReference>
<sequence>MKNIKICIVGISCCGKSTLLESLKKLLPHFNVIEGSKALCEIANISKDELKALDSVDKDKLRAQFLVDLKSRQENIIVSGHYSFIHDDGDFEIAMKDDVRFYDLVLFLDTDITFIQERIRQRDKKQSSIETLQKWFDFELEGIQKQCVKYSVPFSAISSNADEVAAFITFFANNKAKIEPKSVFDTFMSQYGERLKQSKTIVLTDCDGTLDNKDGVKEFYKIKEVSEFKLENAFHNHIFYGFYQFFRLSKKRLEIDEKTFVAAVKQASQTMQPHKNLIDLLENAPANVIAITAGIRSLWSSVFERYNASFFVVANDRTTIITQDTKAYFAKALVSLGYKVIAMGDGLVDVGMLECASVPVLIESKKTATILEQLSPNTRQRTIICNPNNCIESIRAVL</sequence>
<evidence type="ECO:0000313" key="1">
    <source>
        <dbReference type="EMBL" id="STQ86806.1"/>
    </source>
</evidence>
<dbReference type="RefSeq" id="WP_034557953.1">
    <property type="nucleotide sequence ID" value="NZ_FZML01000033.1"/>
</dbReference>
<dbReference type="EMBL" id="UGJE01000002">
    <property type="protein sequence ID" value="STQ86806.1"/>
    <property type="molecule type" value="Genomic_DNA"/>
</dbReference>
<dbReference type="SUPFAM" id="SSF56784">
    <property type="entry name" value="HAD-like"/>
    <property type="match status" value="1"/>
</dbReference>
<keyword evidence="4" id="KW-1185">Reference proteome</keyword>
<dbReference type="InterPro" id="IPR023214">
    <property type="entry name" value="HAD_sf"/>
</dbReference>